<accession>D5MHB4</accession>
<sequence>MCAVCVRVDVAGPGMNGAECPEIRRASVGKAHENRSAKAESLALTEDSGMAGYDPHVHIGTILHSDQIRHKRRSRPRLLDVNGAKG</sequence>
<dbReference type="EMBL" id="FP565575">
    <property type="protein sequence ID" value="CBE69146.1"/>
    <property type="molecule type" value="Genomic_DNA"/>
</dbReference>
<protein>
    <submittedName>
        <fullName evidence="2">Uncharacterized protein</fullName>
    </submittedName>
</protein>
<feature type="region of interest" description="Disordered" evidence="1">
    <location>
        <begin position="64"/>
        <end position="86"/>
    </location>
</feature>
<dbReference type="AlphaFoldDB" id="D5MHB4"/>
<dbReference type="HOGENOM" id="CLU_2492099_0_0_0"/>
<evidence type="ECO:0000256" key="1">
    <source>
        <dbReference type="SAM" id="MobiDB-lite"/>
    </source>
</evidence>
<evidence type="ECO:0000313" key="3">
    <source>
        <dbReference type="Proteomes" id="UP000006898"/>
    </source>
</evidence>
<name>D5MHB4_METO1</name>
<reference evidence="2 3" key="1">
    <citation type="journal article" date="2010" name="Nature">
        <title>Nitrite-driven anaerobic methane oxidation by oxygenic bacteria.</title>
        <authorList>
            <person name="Ettwig K.F."/>
            <person name="Butler M.K."/>
            <person name="Le Paslier D."/>
            <person name="Pelletier E."/>
            <person name="Mangenot S."/>
            <person name="Kuypers M.M.M."/>
            <person name="Schreiber F."/>
            <person name="Dutilh B.E."/>
            <person name="Zedelius J."/>
            <person name="de Beer D."/>
            <person name="Gloerich J."/>
            <person name="Wessels H.J.C.T."/>
            <person name="van Allen T."/>
            <person name="Luesken F."/>
            <person name="Wu M."/>
            <person name="van de Pas-Schoonen K.T."/>
            <person name="Op den Camp H.J.M."/>
            <person name="Janssen-Megens E.M."/>
            <person name="Francoijs K-J."/>
            <person name="Stunnenberg H."/>
            <person name="Weissenbach J."/>
            <person name="Jetten M.S.M."/>
            <person name="Strous M."/>
        </authorList>
    </citation>
    <scope>NUCLEOTIDE SEQUENCE [LARGE SCALE GENOMIC DNA]</scope>
</reference>
<proteinExistence type="predicted"/>
<gene>
    <name evidence="2" type="ORF">DAMO_2096</name>
</gene>
<organism evidence="2 3">
    <name type="scientific">Methylomirabilis oxygeniifera</name>
    <dbReference type="NCBI Taxonomy" id="671143"/>
    <lineage>
        <taxon>Bacteria</taxon>
        <taxon>Candidatus Methylomirabilota</taxon>
        <taxon>Candidatus Methylomirabilia</taxon>
        <taxon>Candidatus Methylomirabilales</taxon>
        <taxon>Candidatus Methylomirabilaceae</taxon>
        <taxon>Candidatus Methylomirabilis</taxon>
    </lineage>
</organism>
<dbReference type="KEGG" id="mox:DAMO_2096"/>
<evidence type="ECO:0000313" key="2">
    <source>
        <dbReference type="EMBL" id="CBE69146.1"/>
    </source>
</evidence>
<dbReference type="Proteomes" id="UP000006898">
    <property type="component" value="Chromosome"/>
</dbReference>